<dbReference type="EMBL" id="LUTY01003074">
    <property type="protein sequence ID" value="OAD18816.1"/>
    <property type="molecule type" value="Genomic_DNA"/>
</dbReference>
<sequence length="89" mass="10066">MQNLQSFAPLTLINQIIPVWNNIINRTTIVTVRDTAIHTACALLTDLLVYQWYHKFLIMPDTAIGWGVAALIAGDFHKSGRFTHSLFIL</sequence>
<dbReference type="Proteomes" id="UP000076962">
    <property type="component" value="Unassembled WGS sequence"/>
</dbReference>
<evidence type="ECO:0000313" key="1">
    <source>
        <dbReference type="EMBL" id="OAD18816.1"/>
    </source>
</evidence>
<reference evidence="1 2" key="1">
    <citation type="submission" date="2016-05" db="EMBL/GenBank/DDBJ databases">
        <title>Single-cell genome of chain-forming Candidatus Thiomargarita nelsonii and comparison to other large sulfur-oxidizing bacteria.</title>
        <authorList>
            <person name="Winkel M."/>
            <person name="Salman V."/>
            <person name="Woyke T."/>
            <person name="Schulz-Vogt H."/>
            <person name="Richter M."/>
            <person name="Flood B."/>
            <person name="Bailey J."/>
            <person name="Amann R."/>
            <person name="Mussmann M."/>
        </authorList>
    </citation>
    <scope>NUCLEOTIDE SEQUENCE [LARGE SCALE GENOMIC DNA]</scope>
    <source>
        <strain evidence="1 2">THI036</strain>
    </source>
</reference>
<comment type="caution">
    <text evidence="1">The sequence shown here is derived from an EMBL/GenBank/DDBJ whole genome shotgun (WGS) entry which is preliminary data.</text>
</comment>
<accession>A0A176RSY1</accession>
<evidence type="ECO:0000313" key="2">
    <source>
        <dbReference type="Proteomes" id="UP000076962"/>
    </source>
</evidence>
<name>A0A176RSY1_9GAMM</name>
<gene>
    <name evidence="1" type="ORF">THIOM_005580</name>
</gene>
<organism evidence="1 2">
    <name type="scientific">Candidatus Thiomargarita nelsonii</name>
    <dbReference type="NCBI Taxonomy" id="1003181"/>
    <lineage>
        <taxon>Bacteria</taxon>
        <taxon>Pseudomonadati</taxon>
        <taxon>Pseudomonadota</taxon>
        <taxon>Gammaproteobacteria</taxon>
        <taxon>Thiotrichales</taxon>
        <taxon>Thiotrichaceae</taxon>
        <taxon>Thiomargarita</taxon>
    </lineage>
</organism>
<protein>
    <submittedName>
        <fullName evidence="1">Uncharacterized protein</fullName>
    </submittedName>
</protein>
<dbReference type="AlphaFoldDB" id="A0A176RSY1"/>
<proteinExistence type="predicted"/>
<keyword evidence="2" id="KW-1185">Reference proteome</keyword>